<dbReference type="OrthoDB" id="15066at10239"/>
<dbReference type="GO" id="GO:0016787">
    <property type="term" value="F:hydrolase activity"/>
    <property type="evidence" value="ECO:0007669"/>
    <property type="project" value="UniProtKB-KW"/>
</dbReference>
<sequence length="196" mass="20549">MNLTSKVIATGLIAGAASLGLASVASAAPVHNWNAVAECESGGNWAINTGNGYHGGLQFSPSTWAGYGGGEFAPTAYQATREQQIIVAERTLAGQGIGAWPTCGPLLYSSPDPADDVVVYNVPAQPAPVEVPKPLTVNVPAIPNLGINEAFQYPVPELPQLDIPENPWGVTNESVHADYKNTVDEINRLIEVHAPK</sequence>
<proteinExistence type="predicted"/>
<accession>A0A2D0ZMX2</accession>
<evidence type="ECO:0000259" key="2">
    <source>
        <dbReference type="Pfam" id="PF06737"/>
    </source>
</evidence>
<dbReference type="Pfam" id="PF06737">
    <property type="entry name" value="Transglycosylas"/>
    <property type="match status" value="1"/>
</dbReference>
<dbReference type="CDD" id="cd13925">
    <property type="entry name" value="RPF"/>
    <property type="match status" value="1"/>
</dbReference>
<dbReference type="EMBL" id="MF668286">
    <property type="protein sequence ID" value="ASZ74861.1"/>
    <property type="molecule type" value="Genomic_DNA"/>
</dbReference>
<reference evidence="4" key="1">
    <citation type="submission" date="2017-08" db="EMBL/GenBank/DDBJ databases">
        <authorList>
            <person name="de Groot N.N."/>
        </authorList>
    </citation>
    <scope>NUCLEOTIDE SEQUENCE [LARGE SCALE GENOMIC DNA]</scope>
</reference>
<dbReference type="Proteomes" id="UP000231419">
    <property type="component" value="Segment"/>
</dbReference>
<gene>
    <name evidence="3" type="ORF">SEA_TRINA_44</name>
</gene>
<keyword evidence="4" id="KW-1185">Reference proteome</keyword>
<dbReference type="Gene3D" id="1.10.530.10">
    <property type="match status" value="1"/>
</dbReference>
<dbReference type="SUPFAM" id="SSF53955">
    <property type="entry name" value="Lysozyme-like"/>
    <property type="match status" value="1"/>
</dbReference>
<protein>
    <recommendedName>
        <fullName evidence="2">Resuscitation-promoting factor core lysozyme-like domain-containing protein</fullName>
    </recommendedName>
</protein>
<dbReference type="InterPro" id="IPR010618">
    <property type="entry name" value="RPF"/>
</dbReference>
<dbReference type="InterPro" id="IPR023346">
    <property type="entry name" value="Lysozyme-like_dom_sf"/>
</dbReference>
<keyword evidence="1" id="KW-0378">Hydrolase</keyword>
<feature type="domain" description="Resuscitation-promoting factor core lysozyme-like" evidence="2">
    <location>
        <begin position="28"/>
        <end position="103"/>
    </location>
</feature>
<evidence type="ECO:0000313" key="3">
    <source>
        <dbReference type="EMBL" id="ASZ74861.1"/>
    </source>
</evidence>
<evidence type="ECO:0000313" key="4">
    <source>
        <dbReference type="Proteomes" id="UP000231419"/>
    </source>
</evidence>
<evidence type="ECO:0000256" key="1">
    <source>
        <dbReference type="ARBA" id="ARBA00022801"/>
    </source>
</evidence>
<organism evidence="3 4">
    <name type="scientific">Rhodococcus phage Trina</name>
    <dbReference type="NCBI Taxonomy" id="2027905"/>
    <lineage>
        <taxon>Viruses</taxon>
        <taxon>Duplodnaviria</taxon>
        <taxon>Heunggongvirae</taxon>
        <taxon>Uroviricota</taxon>
        <taxon>Caudoviricetes</taxon>
        <taxon>Trinavirus</taxon>
        <taxon>Trinavirus trina</taxon>
    </lineage>
</organism>
<name>A0A2D0ZMX2_9CAUD</name>